<proteinExistence type="predicted"/>
<dbReference type="WBParaSite" id="GPLIN_000889100">
    <property type="protein sequence ID" value="GPLIN_000889100"/>
    <property type="gene ID" value="GPLIN_000889100"/>
</dbReference>
<evidence type="ECO:0000256" key="1">
    <source>
        <dbReference type="SAM" id="MobiDB-lite"/>
    </source>
</evidence>
<keyword evidence="2" id="KW-1185">Reference proteome</keyword>
<evidence type="ECO:0000313" key="3">
    <source>
        <dbReference type="WBParaSite" id="GPLIN_000889100"/>
    </source>
</evidence>
<dbReference type="AlphaFoldDB" id="A0A183C7P5"/>
<reference evidence="3" key="2">
    <citation type="submission" date="2016-06" db="UniProtKB">
        <authorList>
            <consortium name="WormBaseParasite"/>
        </authorList>
    </citation>
    <scope>IDENTIFICATION</scope>
</reference>
<reference evidence="2" key="1">
    <citation type="submission" date="2014-05" db="EMBL/GenBank/DDBJ databases">
        <title>The genome and life-stage specific transcriptomes of Globodera pallida elucidate key aspects of plant parasitism by a cyst nematode.</title>
        <authorList>
            <person name="Cotton J.A."/>
            <person name="Lilley C.J."/>
            <person name="Jones L.M."/>
            <person name="Kikuchi T."/>
            <person name="Reid A.J."/>
            <person name="Thorpe P."/>
            <person name="Tsai I.J."/>
            <person name="Beasley H."/>
            <person name="Blok V."/>
            <person name="Cock P.J.A."/>
            <person name="Van den Akker S.E."/>
            <person name="Holroyd N."/>
            <person name="Hunt M."/>
            <person name="Mantelin S."/>
            <person name="Naghra H."/>
            <person name="Pain A."/>
            <person name="Palomares-Rius J.E."/>
            <person name="Zarowiecki M."/>
            <person name="Berriman M."/>
            <person name="Jones J.T."/>
            <person name="Urwin P.E."/>
        </authorList>
    </citation>
    <scope>NUCLEOTIDE SEQUENCE [LARGE SCALE GENOMIC DNA]</scope>
    <source>
        <strain evidence="2">Lindley</strain>
    </source>
</reference>
<sequence length="94" mass="9667">MGVIAGVGAVGLAAVAGVRAKLELERLQEVELELEPKVAQDLELKRMVMVLLKANISSAWDIRMLTTRTATISADNDDGGGDDDDGGGGGDGGD</sequence>
<feature type="compositionally biased region" description="Acidic residues" evidence="1">
    <location>
        <begin position="75"/>
        <end position="86"/>
    </location>
</feature>
<protein>
    <submittedName>
        <fullName evidence="3">Uncharacterized protein</fullName>
    </submittedName>
</protein>
<dbReference type="Proteomes" id="UP000050741">
    <property type="component" value="Unassembled WGS sequence"/>
</dbReference>
<evidence type="ECO:0000313" key="2">
    <source>
        <dbReference type="Proteomes" id="UP000050741"/>
    </source>
</evidence>
<organism evidence="2 3">
    <name type="scientific">Globodera pallida</name>
    <name type="common">Potato cyst nematode worm</name>
    <name type="synonym">Heterodera pallida</name>
    <dbReference type="NCBI Taxonomy" id="36090"/>
    <lineage>
        <taxon>Eukaryota</taxon>
        <taxon>Metazoa</taxon>
        <taxon>Ecdysozoa</taxon>
        <taxon>Nematoda</taxon>
        <taxon>Chromadorea</taxon>
        <taxon>Rhabditida</taxon>
        <taxon>Tylenchina</taxon>
        <taxon>Tylenchomorpha</taxon>
        <taxon>Tylenchoidea</taxon>
        <taxon>Heteroderidae</taxon>
        <taxon>Heteroderinae</taxon>
        <taxon>Globodera</taxon>
    </lineage>
</organism>
<accession>A0A183C7P5</accession>
<name>A0A183C7P5_GLOPA</name>
<feature type="region of interest" description="Disordered" evidence="1">
    <location>
        <begin position="71"/>
        <end position="94"/>
    </location>
</feature>